<dbReference type="EMBL" id="JANPWB010000001">
    <property type="protein sequence ID" value="KAJ1216367.1"/>
    <property type="molecule type" value="Genomic_DNA"/>
</dbReference>
<evidence type="ECO:0000313" key="3">
    <source>
        <dbReference type="Proteomes" id="UP001066276"/>
    </source>
</evidence>
<protein>
    <submittedName>
        <fullName evidence="2">Uncharacterized protein</fullName>
    </submittedName>
</protein>
<feature type="region of interest" description="Disordered" evidence="1">
    <location>
        <begin position="14"/>
        <end position="57"/>
    </location>
</feature>
<organism evidence="2 3">
    <name type="scientific">Pleurodeles waltl</name>
    <name type="common">Iberian ribbed newt</name>
    <dbReference type="NCBI Taxonomy" id="8319"/>
    <lineage>
        <taxon>Eukaryota</taxon>
        <taxon>Metazoa</taxon>
        <taxon>Chordata</taxon>
        <taxon>Craniata</taxon>
        <taxon>Vertebrata</taxon>
        <taxon>Euteleostomi</taxon>
        <taxon>Amphibia</taxon>
        <taxon>Batrachia</taxon>
        <taxon>Caudata</taxon>
        <taxon>Salamandroidea</taxon>
        <taxon>Salamandridae</taxon>
        <taxon>Pleurodelinae</taxon>
        <taxon>Pleurodeles</taxon>
    </lineage>
</organism>
<keyword evidence="3" id="KW-1185">Reference proteome</keyword>
<comment type="caution">
    <text evidence="2">The sequence shown here is derived from an EMBL/GenBank/DDBJ whole genome shotgun (WGS) entry which is preliminary data.</text>
</comment>
<sequence length="104" mass="11435">MGPQSKIHRHVVSAGVRGAQSEQGLTLSPDAFIPKRPSATRNAEEKRSGTLERVKDRPLVNPTGIKISIALGLEKPTARLVAKQLPQYTCARDQQSLIKRLNKQ</sequence>
<reference evidence="2" key="1">
    <citation type="journal article" date="2022" name="bioRxiv">
        <title>Sequencing and chromosome-scale assembly of the giantPleurodeles waltlgenome.</title>
        <authorList>
            <person name="Brown T."/>
            <person name="Elewa A."/>
            <person name="Iarovenko S."/>
            <person name="Subramanian E."/>
            <person name="Araus A.J."/>
            <person name="Petzold A."/>
            <person name="Susuki M."/>
            <person name="Suzuki K.-i.T."/>
            <person name="Hayashi T."/>
            <person name="Toyoda A."/>
            <person name="Oliveira C."/>
            <person name="Osipova E."/>
            <person name="Leigh N.D."/>
            <person name="Simon A."/>
            <person name="Yun M.H."/>
        </authorList>
    </citation>
    <scope>NUCLEOTIDE SEQUENCE</scope>
    <source>
        <strain evidence="2">20211129_DDA</strain>
        <tissue evidence="2">Liver</tissue>
    </source>
</reference>
<accession>A0AAV7WQJ7</accession>
<proteinExistence type="predicted"/>
<evidence type="ECO:0000256" key="1">
    <source>
        <dbReference type="SAM" id="MobiDB-lite"/>
    </source>
</evidence>
<dbReference type="AlphaFoldDB" id="A0AAV7WQJ7"/>
<evidence type="ECO:0000313" key="2">
    <source>
        <dbReference type="EMBL" id="KAJ1216367.1"/>
    </source>
</evidence>
<dbReference type="Proteomes" id="UP001066276">
    <property type="component" value="Chromosome 1_1"/>
</dbReference>
<gene>
    <name evidence="2" type="ORF">NDU88_003970</name>
</gene>
<feature type="compositionally biased region" description="Basic and acidic residues" evidence="1">
    <location>
        <begin position="42"/>
        <end position="57"/>
    </location>
</feature>
<name>A0AAV7WQJ7_PLEWA</name>